<feature type="transmembrane region" description="Helical" evidence="1">
    <location>
        <begin position="358"/>
        <end position="377"/>
    </location>
</feature>
<dbReference type="InterPro" id="IPR045691">
    <property type="entry name" value="DUF6056"/>
</dbReference>
<feature type="transmembrane region" description="Helical" evidence="1">
    <location>
        <begin position="145"/>
        <end position="162"/>
    </location>
</feature>
<reference evidence="2" key="1">
    <citation type="submission" date="2023-02" db="EMBL/GenBank/DDBJ databases">
        <title>Complete genome sequence of Lactobacillus curvatus CACC879 isolated from Pig feces.</title>
        <authorList>
            <person name="Park S."/>
            <person name="Park M.A."/>
            <person name="Kim D.-H."/>
            <person name="Kim Y."/>
        </authorList>
    </citation>
    <scope>NUCLEOTIDE SEQUENCE</scope>
    <source>
        <strain evidence="2">CACC879</strain>
    </source>
</reference>
<feature type="transmembrane region" description="Helical" evidence="1">
    <location>
        <begin position="389"/>
        <end position="410"/>
    </location>
</feature>
<dbReference type="Pfam" id="PF19528">
    <property type="entry name" value="DUF6056"/>
    <property type="match status" value="1"/>
</dbReference>
<keyword evidence="1" id="KW-1133">Transmembrane helix</keyword>
<feature type="transmembrane region" description="Helical" evidence="1">
    <location>
        <begin position="167"/>
        <end position="186"/>
    </location>
</feature>
<dbReference type="AlphaFoldDB" id="A0AAJ5RHR2"/>
<feature type="transmembrane region" description="Helical" evidence="1">
    <location>
        <begin position="124"/>
        <end position="139"/>
    </location>
</feature>
<evidence type="ECO:0000313" key="2">
    <source>
        <dbReference type="EMBL" id="WDC91505.1"/>
    </source>
</evidence>
<protein>
    <submittedName>
        <fullName evidence="2">DUF6056 family protein</fullName>
    </submittedName>
</protein>
<feature type="transmembrane region" description="Helical" evidence="1">
    <location>
        <begin position="255"/>
        <end position="272"/>
    </location>
</feature>
<feature type="transmembrane region" description="Helical" evidence="1">
    <location>
        <begin position="309"/>
        <end position="326"/>
    </location>
</feature>
<feature type="transmembrane region" description="Helical" evidence="1">
    <location>
        <begin position="333"/>
        <end position="352"/>
    </location>
</feature>
<dbReference type="Proteomes" id="UP001215533">
    <property type="component" value="Chromosome"/>
</dbReference>
<proteinExistence type="predicted"/>
<gene>
    <name evidence="2" type="ORF">PSR33_04725</name>
</gene>
<keyword evidence="1" id="KW-0472">Membrane</keyword>
<name>A0AAJ5RHR2_LATCU</name>
<accession>A0AAJ5RHR2</accession>
<feature type="transmembrane region" description="Helical" evidence="1">
    <location>
        <begin position="101"/>
        <end position="117"/>
    </location>
</feature>
<sequence length="413" mass="47709">MFLKAISGGEFKNRLFPYLAYRYNNWSSRVVIEMWITFAVQHFVLWKILNSFVMTGLVYILNVYFNKKRSINVLLITIVSVIAMPNRFVFEPGWVADTGNYLWPITFALFAFFPFYQKLTKQKINPYSYVLSLLALIFASNQEQVGICVFALMILIIGYLVVNGEKVWILMPSWIINICLLLVTVLSPGNKVRYNIELHRFPEYGQIGLLKKLEVGFSSSGIELFLNFNIIVWLLFVVMVLLARYKIKDRMLKMITYMPFITSSIFYVFSMHRDSHGWTDNIVNNFFIQFTSLGTKLSISNTITWAPDFLILILIISLVVGLWNLIDDKRKAIFAIVISAMGFLSKFVMAFSPTVWASGIRVDMILYFSVVIVLLMLLKEYETDNKKGLDLIVNFMVPAGIIINIIYITAMPW</sequence>
<keyword evidence="1" id="KW-0812">Transmembrane</keyword>
<feature type="transmembrane region" description="Helical" evidence="1">
    <location>
        <begin position="224"/>
        <end position="243"/>
    </location>
</feature>
<organism evidence="2 3">
    <name type="scientific">Latilactobacillus curvatus</name>
    <name type="common">Lactobacillus curvatus</name>
    <dbReference type="NCBI Taxonomy" id="28038"/>
    <lineage>
        <taxon>Bacteria</taxon>
        <taxon>Bacillati</taxon>
        <taxon>Bacillota</taxon>
        <taxon>Bacilli</taxon>
        <taxon>Lactobacillales</taxon>
        <taxon>Lactobacillaceae</taxon>
        <taxon>Latilactobacillus</taxon>
    </lineage>
</organism>
<evidence type="ECO:0000313" key="3">
    <source>
        <dbReference type="Proteomes" id="UP001215533"/>
    </source>
</evidence>
<feature type="transmembrane region" description="Helical" evidence="1">
    <location>
        <begin position="71"/>
        <end position="89"/>
    </location>
</feature>
<feature type="transmembrane region" description="Helical" evidence="1">
    <location>
        <begin position="44"/>
        <end position="64"/>
    </location>
</feature>
<evidence type="ECO:0000256" key="1">
    <source>
        <dbReference type="SAM" id="Phobius"/>
    </source>
</evidence>
<dbReference type="EMBL" id="CP117683">
    <property type="protein sequence ID" value="WDC91505.1"/>
    <property type="molecule type" value="Genomic_DNA"/>
</dbReference>